<evidence type="ECO:0000313" key="1">
    <source>
        <dbReference type="EMBL" id="SVA64282.1"/>
    </source>
</evidence>
<organism evidence="1">
    <name type="scientific">marine metagenome</name>
    <dbReference type="NCBI Taxonomy" id="408172"/>
    <lineage>
        <taxon>unclassified sequences</taxon>
        <taxon>metagenomes</taxon>
        <taxon>ecological metagenomes</taxon>
    </lineage>
</organism>
<gene>
    <name evidence="1" type="ORF">METZ01_LOCUS117136</name>
</gene>
<proteinExistence type="inferred from homology"/>
<protein>
    <submittedName>
        <fullName evidence="1">Uncharacterized protein</fullName>
    </submittedName>
</protein>
<name>A0A381XIE4_9ZZZZ</name>
<dbReference type="HAMAP" id="MF_04164">
    <property type="entry name" value="T4_Sigma_like_factor"/>
    <property type="match status" value="1"/>
</dbReference>
<dbReference type="InterPro" id="IPR046386">
    <property type="entry name" value="T4_sigma-like_factor"/>
</dbReference>
<sequence length="169" mass="20031">MAEKKKVHYVDNKAFLAAIVERKELIKEAESVGESKPQISNYLGECILKIANHLSYRPNFINYTYKEEMISDGIENSLQYIDNFDPEKSKNPFAYFTQIIYYAFIRRIAKEKKQQKIKDKILKRSNIADMIVVQDHDDESLYQSQYIEFLDKYSFSDDDDDDKDKKKKK</sequence>
<accession>A0A381XIE4</accession>
<dbReference type="GO" id="GO:0003677">
    <property type="term" value="F:DNA binding"/>
    <property type="evidence" value="ECO:0007669"/>
    <property type="project" value="InterPro"/>
</dbReference>
<dbReference type="AlphaFoldDB" id="A0A381XIE4"/>
<dbReference type="EMBL" id="UINC01015229">
    <property type="protein sequence ID" value="SVA64282.1"/>
    <property type="molecule type" value="Genomic_DNA"/>
</dbReference>
<dbReference type="GO" id="GO:2000142">
    <property type="term" value="P:regulation of DNA-templated transcription initiation"/>
    <property type="evidence" value="ECO:0007669"/>
    <property type="project" value="InterPro"/>
</dbReference>
<reference evidence="1" key="1">
    <citation type="submission" date="2018-05" db="EMBL/GenBank/DDBJ databases">
        <authorList>
            <person name="Lanie J.A."/>
            <person name="Ng W.-L."/>
            <person name="Kazmierczak K.M."/>
            <person name="Andrzejewski T.M."/>
            <person name="Davidsen T.M."/>
            <person name="Wayne K.J."/>
            <person name="Tettelin H."/>
            <person name="Glass J.I."/>
            <person name="Rusch D."/>
            <person name="Podicherti R."/>
            <person name="Tsui H.-C.T."/>
            <person name="Winkler M.E."/>
        </authorList>
    </citation>
    <scope>NUCLEOTIDE SEQUENCE</scope>
</reference>